<dbReference type="Proteomes" id="UP000019229">
    <property type="component" value="Chromosome"/>
</dbReference>
<dbReference type="KEGG" id="mbc:MYB_02785"/>
<keyword evidence="1" id="KW-1133">Transmembrane helix</keyword>
<keyword evidence="3" id="KW-1185">Reference proteome</keyword>
<gene>
    <name evidence="2" type="ORF">MYB_02785</name>
</gene>
<dbReference type="eggNOG" id="ENOG5030N1P">
    <property type="taxonomic scope" value="Bacteria"/>
</dbReference>
<dbReference type="AlphaFoldDB" id="W5UTY3"/>
<reference evidence="2 3" key="1">
    <citation type="journal article" date="2014" name="Genome Announc.">
        <title>Complete Genome Sequence of Mycoplasma bovoculi Strain M165/69T (ATCC 29104).</title>
        <authorList>
            <person name="Calcutt M.J."/>
            <person name="Foecking M.F."/>
        </authorList>
    </citation>
    <scope>NUCLEOTIDE SEQUENCE [LARGE SCALE GENOMIC DNA]</scope>
    <source>
        <strain evidence="2">M165/69</strain>
    </source>
</reference>
<dbReference type="STRING" id="743966.MYB_02785"/>
<keyword evidence="1" id="KW-0812">Transmembrane</keyword>
<evidence type="ECO:0008006" key="4">
    <source>
        <dbReference type="Google" id="ProtNLM"/>
    </source>
</evidence>
<dbReference type="RefSeq" id="WP_022935408.1">
    <property type="nucleotide sequence ID" value="NZ_CP007154.1"/>
</dbReference>
<evidence type="ECO:0000256" key="1">
    <source>
        <dbReference type="SAM" id="Phobius"/>
    </source>
</evidence>
<protein>
    <recommendedName>
        <fullName evidence="4">Transmembrane protein</fullName>
    </recommendedName>
</protein>
<name>W5UTY3_9BACT</name>
<keyword evidence="1" id="KW-0472">Membrane</keyword>
<feature type="transmembrane region" description="Helical" evidence="1">
    <location>
        <begin position="60"/>
        <end position="83"/>
    </location>
</feature>
<accession>W5UTY3</accession>
<dbReference type="PATRIC" id="fig|743966.3.peg.561"/>
<organism evidence="2 3">
    <name type="scientific">Mesomycoplasma bovoculi M165/69</name>
    <dbReference type="NCBI Taxonomy" id="743966"/>
    <lineage>
        <taxon>Bacteria</taxon>
        <taxon>Bacillati</taxon>
        <taxon>Mycoplasmatota</taxon>
        <taxon>Mycoplasmoidales</taxon>
        <taxon>Metamycoplasmataceae</taxon>
        <taxon>Mesomycoplasma</taxon>
    </lineage>
</organism>
<proteinExistence type="predicted"/>
<evidence type="ECO:0000313" key="3">
    <source>
        <dbReference type="Proteomes" id="UP000019229"/>
    </source>
</evidence>
<dbReference type="HOGENOM" id="CLU_2274215_0_0_14"/>
<sequence length="107" mass="12294">MNLEEYKKFNKSQKDKVQKNTFIFVVIAIIAFTVFAVMLAFYILISSAHQFQDDFLEPTWLSITSLLCLLGIVGVIGIIFGLIKLRVLKKELKSIVDEIQLYKFTNS</sequence>
<evidence type="ECO:0000313" key="2">
    <source>
        <dbReference type="EMBL" id="AHH45556.1"/>
    </source>
</evidence>
<dbReference type="EMBL" id="CP007154">
    <property type="protein sequence ID" value="AHH45556.1"/>
    <property type="molecule type" value="Genomic_DNA"/>
</dbReference>
<feature type="transmembrane region" description="Helical" evidence="1">
    <location>
        <begin position="21"/>
        <end position="45"/>
    </location>
</feature>